<protein>
    <submittedName>
        <fullName evidence="10">Putative HhH-GPD family protein</fullName>
    </submittedName>
</protein>
<evidence type="ECO:0000256" key="8">
    <source>
        <dbReference type="ARBA" id="ARBA00023204"/>
    </source>
</evidence>
<organism evidence="10 11">
    <name type="scientific">Methanoculleus chikugoensis</name>
    <dbReference type="NCBI Taxonomy" id="118126"/>
    <lineage>
        <taxon>Archaea</taxon>
        <taxon>Methanobacteriati</taxon>
        <taxon>Methanobacteriota</taxon>
        <taxon>Stenosarchaea group</taxon>
        <taxon>Methanomicrobia</taxon>
        <taxon>Methanomicrobiales</taxon>
        <taxon>Methanomicrobiaceae</taxon>
        <taxon>Methanoculleus</taxon>
    </lineage>
</organism>
<dbReference type="GO" id="GO:0140097">
    <property type="term" value="F:catalytic activity, acting on DNA"/>
    <property type="evidence" value="ECO:0007669"/>
    <property type="project" value="UniProtKB-ARBA"/>
</dbReference>
<evidence type="ECO:0000256" key="4">
    <source>
        <dbReference type="ARBA" id="ARBA00022763"/>
    </source>
</evidence>
<evidence type="ECO:0000313" key="11">
    <source>
        <dbReference type="Proteomes" id="UP000184671"/>
    </source>
</evidence>
<dbReference type="InterPro" id="IPR011257">
    <property type="entry name" value="DNA_glycosylase"/>
</dbReference>
<dbReference type="GO" id="GO:0046872">
    <property type="term" value="F:metal ion binding"/>
    <property type="evidence" value="ECO:0007669"/>
    <property type="project" value="UniProtKB-KW"/>
</dbReference>
<evidence type="ECO:0000256" key="7">
    <source>
        <dbReference type="ARBA" id="ARBA00023014"/>
    </source>
</evidence>
<keyword evidence="4" id="KW-0227">DNA damage</keyword>
<dbReference type="Proteomes" id="UP000184671">
    <property type="component" value="Unassembled WGS sequence"/>
</dbReference>
<dbReference type="PROSITE" id="PS00764">
    <property type="entry name" value="ENDONUCLEASE_III_1"/>
    <property type="match status" value="1"/>
</dbReference>
<keyword evidence="5" id="KW-0378">Hydrolase</keyword>
<dbReference type="SMART" id="SM00525">
    <property type="entry name" value="FES"/>
    <property type="match status" value="1"/>
</dbReference>
<evidence type="ECO:0000256" key="6">
    <source>
        <dbReference type="ARBA" id="ARBA00023004"/>
    </source>
</evidence>
<keyword evidence="7" id="KW-0411">Iron-sulfur</keyword>
<proteinExistence type="inferred from homology"/>
<comment type="cofactor">
    <cofactor evidence="1">
        <name>[4Fe-4S] cluster</name>
        <dbReference type="ChEBI" id="CHEBI:49883"/>
    </cofactor>
</comment>
<dbReference type="GO" id="GO:0051539">
    <property type="term" value="F:4 iron, 4 sulfur cluster binding"/>
    <property type="evidence" value="ECO:0007669"/>
    <property type="project" value="InterPro"/>
</dbReference>
<dbReference type="STRING" id="118126.L21_2704"/>
<evidence type="ECO:0000313" key="10">
    <source>
        <dbReference type="EMBL" id="SCL76761.1"/>
    </source>
</evidence>
<dbReference type="InterPro" id="IPR003651">
    <property type="entry name" value="Endonuclease3_FeS-loop_motif"/>
</dbReference>
<dbReference type="Gene3D" id="1.10.1670.10">
    <property type="entry name" value="Helix-hairpin-Helix base-excision DNA repair enzymes (C-terminal)"/>
    <property type="match status" value="1"/>
</dbReference>
<reference evidence="10 11" key="1">
    <citation type="submission" date="2016-08" db="EMBL/GenBank/DDBJ databases">
        <authorList>
            <person name="Seilhamer J.J."/>
        </authorList>
    </citation>
    <scope>NUCLEOTIDE SEQUENCE [LARGE SCALE GENOMIC DNA]</scope>
    <source>
        <strain evidence="10">L21-II-0</strain>
    </source>
</reference>
<evidence type="ECO:0000256" key="2">
    <source>
        <dbReference type="ARBA" id="ARBA00008343"/>
    </source>
</evidence>
<comment type="similarity">
    <text evidence="2">Belongs to the Nth/MutY family.</text>
</comment>
<dbReference type="AlphaFoldDB" id="A0A1M4MP89"/>
<dbReference type="EMBL" id="FMID01000067">
    <property type="protein sequence ID" value="SCL76761.1"/>
    <property type="molecule type" value="Genomic_DNA"/>
</dbReference>
<evidence type="ECO:0000256" key="3">
    <source>
        <dbReference type="ARBA" id="ARBA00022723"/>
    </source>
</evidence>
<keyword evidence="8" id="KW-0234">DNA repair</keyword>
<gene>
    <name evidence="10" type="ORF">L21_2704</name>
</gene>
<dbReference type="GO" id="GO:0016798">
    <property type="term" value="F:hydrolase activity, acting on glycosyl bonds"/>
    <property type="evidence" value="ECO:0007669"/>
    <property type="project" value="UniProtKB-KW"/>
</dbReference>
<dbReference type="InterPro" id="IPR004035">
    <property type="entry name" value="Endouclease-III_FeS-bd_BS"/>
</dbReference>
<keyword evidence="9" id="KW-0326">Glycosidase</keyword>
<keyword evidence="6" id="KW-0408">Iron</keyword>
<keyword evidence="3" id="KW-0479">Metal-binding</keyword>
<evidence type="ECO:0000256" key="9">
    <source>
        <dbReference type="ARBA" id="ARBA00023295"/>
    </source>
</evidence>
<evidence type="ECO:0000256" key="1">
    <source>
        <dbReference type="ARBA" id="ARBA00001966"/>
    </source>
</evidence>
<dbReference type="InterPro" id="IPR023170">
    <property type="entry name" value="HhH_base_excis_C"/>
</dbReference>
<accession>A0A1M4MP89</accession>
<evidence type="ECO:0000256" key="5">
    <source>
        <dbReference type="ARBA" id="ARBA00022801"/>
    </source>
</evidence>
<sequence length="193" mass="22334">MIPYRISEIIGGTEFQKYLSLDLSTTKRIFIQHSLHRMPSQMAYCHFKAVEKIHLDYHDDASLIWKRDDPTSADVIKRFSEFYGVGQKISTMAANILVREFKIDLIDKSAIDISVDVHIERVFKRIGFVPKDATRNDIINLARELYPEYPGIFDSVCWEIGEAWCRPNSPLCENCILKGLCASYQTRSHKKDD</sequence>
<name>A0A1M4MP89_9EURY</name>
<dbReference type="SUPFAM" id="SSF48150">
    <property type="entry name" value="DNA-glycosylase"/>
    <property type="match status" value="1"/>
</dbReference>
<dbReference type="GO" id="GO:0006281">
    <property type="term" value="P:DNA repair"/>
    <property type="evidence" value="ECO:0007669"/>
    <property type="project" value="UniProtKB-KW"/>
</dbReference>